<name>A0A7W4VV66_9ACTN</name>
<reference evidence="1 2" key="1">
    <citation type="submission" date="2020-08" db="EMBL/GenBank/DDBJ databases">
        <title>Sequencing the genomes of 1000 actinobacteria strains.</title>
        <authorList>
            <person name="Klenk H.-P."/>
        </authorList>
    </citation>
    <scope>NUCLEOTIDE SEQUENCE [LARGE SCALE GENOMIC DNA]</scope>
    <source>
        <strain evidence="1 2">DSM 105498</strain>
    </source>
</reference>
<dbReference type="CDD" id="cd03801">
    <property type="entry name" value="GT4_PimA-like"/>
    <property type="match status" value="1"/>
</dbReference>
<evidence type="ECO:0000313" key="2">
    <source>
        <dbReference type="Proteomes" id="UP000589626"/>
    </source>
</evidence>
<dbReference type="SUPFAM" id="SSF53756">
    <property type="entry name" value="UDP-Glycosyltransferase/glycogen phosphorylase"/>
    <property type="match status" value="1"/>
</dbReference>
<dbReference type="Proteomes" id="UP000589626">
    <property type="component" value="Unassembled WGS sequence"/>
</dbReference>
<organism evidence="1 2">
    <name type="scientific">Nocardioides soli</name>
    <dbReference type="NCBI Taxonomy" id="1036020"/>
    <lineage>
        <taxon>Bacteria</taxon>
        <taxon>Bacillati</taxon>
        <taxon>Actinomycetota</taxon>
        <taxon>Actinomycetes</taxon>
        <taxon>Propionibacteriales</taxon>
        <taxon>Nocardioidaceae</taxon>
        <taxon>Nocardioides</taxon>
    </lineage>
</organism>
<dbReference type="Pfam" id="PF13692">
    <property type="entry name" value="Glyco_trans_1_4"/>
    <property type="match status" value="1"/>
</dbReference>
<sequence>MSVGEAERPLKIAVVYSRLPFPMMRGDQVTIAHLLSFLAKRGHDVDLYTLDVDGDFTPEQRRWLEGASRQLRIYDQGPLHFGVGLLGSLFRLNPLQVGIFQNRRLERDLARAIGSGCYDVVYCYYVRSAPAIPRWFRPNHATQLGGRRTAAFLAMQLSQTLNTGRMAQNSHGLTRRLIYRIETRLMRRFEARVWRRFTKVMLIGPKDVEAVAAACEAEGQPMISNWLYGAHGTDVEVFRPALSDDVIPNRLVFSGSMVYEPNVQAVLWFYNNCWPELKRVRPDLEWLIVGRDPVSEIRALQAADGITVTGTVHDVGEYIRSAAVCVNPMLAAGGMQNKLLEYLASAKAVVASTVANEGIMAPPGVLRIADEPNDVVDAVLELLQNRVVADQLGERARSFVLEHWTWEAHFEVLERNFYDAVSGQVARSD</sequence>
<comment type="caution">
    <text evidence="1">The sequence shown here is derived from an EMBL/GenBank/DDBJ whole genome shotgun (WGS) entry which is preliminary data.</text>
</comment>
<gene>
    <name evidence="1" type="ORF">FHU40_002041</name>
</gene>
<accession>A0A7W4VV66</accession>
<keyword evidence="1" id="KW-0808">Transferase</keyword>
<dbReference type="EMBL" id="JACHWR010000001">
    <property type="protein sequence ID" value="MBB3042240.1"/>
    <property type="molecule type" value="Genomic_DNA"/>
</dbReference>
<protein>
    <submittedName>
        <fullName evidence="1">Glycosyltransferase involved in cell wall biosynthesis</fullName>
    </submittedName>
</protein>
<dbReference type="RefSeq" id="WP_183592050.1">
    <property type="nucleotide sequence ID" value="NZ_JACHWR010000001.1"/>
</dbReference>
<keyword evidence="2" id="KW-1185">Reference proteome</keyword>
<proteinExistence type="predicted"/>
<dbReference type="Gene3D" id="3.40.50.2000">
    <property type="entry name" value="Glycogen Phosphorylase B"/>
    <property type="match status" value="2"/>
</dbReference>
<dbReference type="AlphaFoldDB" id="A0A7W4VV66"/>
<dbReference type="PANTHER" id="PTHR12526:SF600">
    <property type="entry name" value="GLYCOSYL TRANSFERASE GROUP 1"/>
    <property type="match status" value="1"/>
</dbReference>
<dbReference type="GO" id="GO:0016757">
    <property type="term" value="F:glycosyltransferase activity"/>
    <property type="evidence" value="ECO:0007669"/>
    <property type="project" value="TreeGrafter"/>
</dbReference>
<dbReference type="PANTHER" id="PTHR12526">
    <property type="entry name" value="GLYCOSYLTRANSFERASE"/>
    <property type="match status" value="1"/>
</dbReference>
<evidence type="ECO:0000313" key="1">
    <source>
        <dbReference type="EMBL" id="MBB3042240.1"/>
    </source>
</evidence>